<dbReference type="InterPro" id="IPR036890">
    <property type="entry name" value="HATPase_C_sf"/>
</dbReference>
<dbReference type="InterPro" id="IPR050736">
    <property type="entry name" value="Sensor_HK_Regulatory"/>
</dbReference>
<feature type="repeat" description="TPR" evidence="6">
    <location>
        <begin position="124"/>
        <end position="157"/>
    </location>
</feature>
<feature type="coiled-coil region" evidence="7">
    <location>
        <begin position="177"/>
        <end position="235"/>
    </location>
</feature>
<dbReference type="SMART" id="SM00388">
    <property type="entry name" value="HisKA"/>
    <property type="match status" value="1"/>
</dbReference>
<dbReference type="InterPro" id="IPR003594">
    <property type="entry name" value="HATPase_dom"/>
</dbReference>
<evidence type="ECO:0000313" key="10">
    <source>
        <dbReference type="EMBL" id="PZW39771.1"/>
    </source>
</evidence>
<dbReference type="EC" id="2.7.13.3" evidence="2"/>
<keyword evidence="6" id="KW-0802">TPR repeat</keyword>
<dbReference type="SUPFAM" id="SSF47384">
    <property type="entry name" value="Homodimeric domain of signal transducing histidine kinase"/>
    <property type="match status" value="1"/>
</dbReference>
<keyword evidence="5" id="KW-0902">Two-component regulatory system</keyword>
<dbReference type="InterPro" id="IPR011990">
    <property type="entry name" value="TPR-like_helical_dom_sf"/>
</dbReference>
<dbReference type="Gene3D" id="1.10.287.130">
    <property type="match status" value="1"/>
</dbReference>
<evidence type="ECO:0000256" key="4">
    <source>
        <dbReference type="ARBA" id="ARBA00022777"/>
    </source>
</evidence>
<evidence type="ECO:0000256" key="7">
    <source>
        <dbReference type="SAM" id="Coils"/>
    </source>
</evidence>
<evidence type="ECO:0000256" key="1">
    <source>
        <dbReference type="ARBA" id="ARBA00000085"/>
    </source>
</evidence>
<dbReference type="Pfam" id="PF02518">
    <property type="entry name" value="HATPase_c"/>
    <property type="match status" value="1"/>
</dbReference>
<protein>
    <recommendedName>
        <fullName evidence="2">histidine kinase</fullName>
        <ecNumber evidence="2">2.7.13.3</ecNumber>
    </recommendedName>
</protein>
<feature type="transmembrane region" description="Helical" evidence="8">
    <location>
        <begin position="311"/>
        <end position="332"/>
    </location>
</feature>
<keyword evidence="4" id="KW-0418">Kinase</keyword>
<comment type="caution">
    <text evidence="10">The sequence shown here is derived from an EMBL/GenBank/DDBJ whole genome shotgun (WGS) entry which is preliminary data.</text>
</comment>
<sequence length="586" mass="67323">MYSQHLDSIKYFNKRAIDTYKNNSGQALDYLHKAELLLQTSPNDTLQTKINQTYAITYYLKGNYGESLSYYLSALNGFKRLQDEHNMARCYNGLGLIQQGIGRHNQAIQYFEKYLEYVDNKDPSAAYLNLGISYLALNQIDKASQYFDESFKFSITSENKSIKLATKNRIAQVYYLEENLEEAILTYNQVINESKNDNWELTFAYGGLAEIYIKLNELEKALSAAQKSYQAAIEIDALWDLERSTALLAKIQVLKENYKNAYRFSKDNRKYKDSLFNKEQAQIIAVMQLDKKEAENEILTTKNQQSEDKIFFNQLVIALIALILAITLFFAFKYKKIIREKEELNTALAQKNRQLIKLDKGKNKLFSIISHDLRSPIAAVSQVMDLLLQNAFTEEEKIEVYSSMRLQLDETSRMLNNLLIWASTQLNGTKINFTEINIVSEMIEILNVYKISSQSKGVTIVHDVYKEAIMITVDTVQLHVILHNLLSNALKYTPKEKSIKISYQIKPEHIEIHIFNEGTPISKDQLDKIFSENNSSITSLKGTDGEFGTGLGLFLIKKYVELNKAEFAIQPIENKGTLVILCFDKN</sequence>
<evidence type="ECO:0000256" key="3">
    <source>
        <dbReference type="ARBA" id="ARBA00022679"/>
    </source>
</evidence>
<accession>A0A2W7HYK7</accession>
<dbReference type="Gene3D" id="3.30.565.10">
    <property type="entry name" value="Histidine kinase-like ATPase, C-terminal domain"/>
    <property type="match status" value="1"/>
</dbReference>
<dbReference type="InterPro" id="IPR005467">
    <property type="entry name" value="His_kinase_dom"/>
</dbReference>
<dbReference type="PANTHER" id="PTHR43711">
    <property type="entry name" value="TWO-COMPONENT HISTIDINE KINASE"/>
    <property type="match status" value="1"/>
</dbReference>
<dbReference type="PANTHER" id="PTHR43711:SF1">
    <property type="entry name" value="HISTIDINE KINASE 1"/>
    <property type="match status" value="1"/>
</dbReference>
<reference evidence="10 11" key="1">
    <citation type="submission" date="2018-06" db="EMBL/GenBank/DDBJ databases">
        <title>Genomic Encyclopedia of Archaeal and Bacterial Type Strains, Phase II (KMG-II): from individual species to whole genera.</title>
        <authorList>
            <person name="Goeker M."/>
        </authorList>
    </citation>
    <scope>NUCLEOTIDE SEQUENCE [LARGE SCALE GENOMIC DNA]</scope>
    <source>
        <strain evidence="10 11">DSM 15361</strain>
    </source>
</reference>
<evidence type="ECO:0000259" key="9">
    <source>
        <dbReference type="PROSITE" id="PS50109"/>
    </source>
</evidence>
<keyword evidence="8" id="KW-1133">Transmembrane helix</keyword>
<dbReference type="PROSITE" id="PS50109">
    <property type="entry name" value="HIS_KIN"/>
    <property type="match status" value="1"/>
</dbReference>
<keyword evidence="7" id="KW-0175">Coiled coil</keyword>
<dbReference type="SMART" id="SM00387">
    <property type="entry name" value="HATPase_c"/>
    <property type="match status" value="1"/>
</dbReference>
<evidence type="ECO:0000256" key="6">
    <source>
        <dbReference type="PROSITE-ProRule" id="PRU00339"/>
    </source>
</evidence>
<feature type="coiled-coil region" evidence="7">
    <location>
        <begin position="277"/>
        <end position="309"/>
    </location>
</feature>
<dbReference type="InterPro" id="IPR036097">
    <property type="entry name" value="HisK_dim/P_sf"/>
</dbReference>
<dbReference type="EMBL" id="QKYV01000005">
    <property type="protein sequence ID" value="PZW39771.1"/>
    <property type="molecule type" value="Genomic_DNA"/>
</dbReference>
<feature type="domain" description="Histidine kinase" evidence="9">
    <location>
        <begin position="368"/>
        <end position="586"/>
    </location>
</feature>
<evidence type="ECO:0000256" key="5">
    <source>
        <dbReference type="ARBA" id="ARBA00023012"/>
    </source>
</evidence>
<gene>
    <name evidence="10" type="ORF">LX95_02136</name>
</gene>
<organism evidence="10 11">
    <name type="scientific">Mesonia algae</name>
    <dbReference type="NCBI Taxonomy" id="213248"/>
    <lineage>
        <taxon>Bacteria</taxon>
        <taxon>Pseudomonadati</taxon>
        <taxon>Bacteroidota</taxon>
        <taxon>Flavobacteriia</taxon>
        <taxon>Flavobacteriales</taxon>
        <taxon>Flavobacteriaceae</taxon>
        <taxon>Mesonia</taxon>
    </lineage>
</organism>
<dbReference type="InterPro" id="IPR003661">
    <property type="entry name" value="HisK_dim/P_dom"/>
</dbReference>
<dbReference type="AlphaFoldDB" id="A0A2W7HYK7"/>
<dbReference type="CDD" id="cd00082">
    <property type="entry name" value="HisKA"/>
    <property type="match status" value="1"/>
</dbReference>
<dbReference type="CDD" id="cd00075">
    <property type="entry name" value="HATPase"/>
    <property type="match status" value="1"/>
</dbReference>
<keyword evidence="8" id="KW-0812">Transmembrane</keyword>
<keyword evidence="3" id="KW-0808">Transferase</keyword>
<dbReference type="Gene3D" id="1.25.40.10">
    <property type="entry name" value="Tetratricopeptide repeat domain"/>
    <property type="match status" value="2"/>
</dbReference>
<dbReference type="GO" id="GO:0000155">
    <property type="term" value="F:phosphorelay sensor kinase activity"/>
    <property type="evidence" value="ECO:0007669"/>
    <property type="project" value="InterPro"/>
</dbReference>
<evidence type="ECO:0000313" key="11">
    <source>
        <dbReference type="Proteomes" id="UP000249542"/>
    </source>
</evidence>
<dbReference type="SUPFAM" id="SSF55874">
    <property type="entry name" value="ATPase domain of HSP90 chaperone/DNA topoisomerase II/histidine kinase"/>
    <property type="match status" value="1"/>
</dbReference>
<evidence type="ECO:0000256" key="8">
    <source>
        <dbReference type="SAM" id="Phobius"/>
    </source>
</evidence>
<name>A0A2W7HYK7_9FLAO</name>
<dbReference type="InterPro" id="IPR019734">
    <property type="entry name" value="TPR_rpt"/>
</dbReference>
<dbReference type="Pfam" id="PF13181">
    <property type="entry name" value="TPR_8"/>
    <property type="match status" value="1"/>
</dbReference>
<dbReference type="SUPFAM" id="SSF48452">
    <property type="entry name" value="TPR-like"/>
    <property type="match status" value="1"/>
</dbReference>
<dbReference type="Pfam" id="PF13424">
    <property type="entry name" value="TPR_12"/>
    <property type="match status" value="1"/>
</dbReference>
<dbReference type="Proteomes" id="UP000249542">
    <property type="component" value="Unassembled WGS sequence"/>
</dbReference>
<keyword evidence="8" id="KW-0472">Membrane</keyword>
<feature type="repeat" description="TPR" evidence="6">
    <location>
        <begin position="88"/>
        <end position="121"/>
    </location>
</feature>
<keyword evidence="11" id="KW-1185">Reference proteome</keyword>
<proteinExistence type="predicted"/>
<dbReference type="SMART" id="SM00028">
    <property type="entry name" value="TPR"/>
    <property type="match status" value="4"/>
</dbReference>
<evidence type="ECO:0000256" key="2">
    <source>
        <dbReference type="ARBA" id="ARBA00012438"/>
    </source>
</evidence>
<comment type="catalytic activity">
    <reaction evidence="1">
        <text>ATP + protein L-histidine = ADP + protein N-phospho-L-histidine.</text>
        <dbReference type="EC" id="2.7.13.3"/>
    </reaction>
</comment>
<dbReference type="PROSITE" id="PS50005">
    <property type="entry name" value="TPR"/>
    <property type="match status" value="2"/>
</dbReference>